<proteinExistence type="inferred from homology"/>
<reference evidence="16 17" key="1">
    <citation type="journal article" date="2009" name="Nat. Genet.">
        <title>The genome of the cucumber, Cucumis sativus L.</title>
        <authorList>
            <person name="Huang S."/>
            <person name="Li R."/>
            <person name="Zhang Z."/>
            <person name="Li L."/>
            <person name="Gu X."/>
            <person name="Fan W."/>
            <person name="Lucas W.J."/>
            <person name="Wang X."/>
            <person name="Xie B."/>
            <person name="Ni P."/>
            <person name="Ren Y."/>
            <person name="Zhu H."/>
            <person name="Li J."/>
            <person name="Lin K."/>
            <person name="Jin W."/>
            <person name="Fei Z."/>
            <person name="Li G."/>
            <person name="Staub J."/>
            <person name="Kilian A."/>
            <person name="van der Vossen E.A."/>
            <person name="Wu Y."/>
            <person name="Guo J."/>
            <person name="He J."/>
            <person name="Jia Z."/>
            <person name="Ren Y."/>
            <person name="Tian G."/>
            <person name="Lu Y."/>
            <person name="Ruan J."/>
            <person name="Qian W."/>
            <person name="Wang M."/>
            <person name="Huang Q."/>
            <person name="Li B."/>
            <person name="Xuan Z."/>
            <person name="Cao J."/>
            <person name="Asan"/>
            <person name="Wu Z."/>
            <person name="Zhang J."/>
            <person name="Cai Q."/>
            <person name="Bai Y."/>
            <person name="Zhao B."/>
            <person name="Han Y."/>
            <person name="Li Y."/>
            <person name="Li X."/>
            <person name="Wang S."/>
            <person name="Shi Q."/>
            <person name="Liu S."/>
            <person name="Cho W.K."/>
            <person name="Kim J.Y."/>
            <person name="Xu Y."/>
            <person name="Heller-Uszynska K."/>
            <person name="Miao H."/>
            <person name="Cheng Z."/>
            <person name="Zhang S."/>
            <person name="Wu J."/>
            <person name="Yang Y."/>
            <person name="Kang H."/>
            <person name="Li M."/>
            <person name="Liang H."/>
            <person name="Ren X."/>
            <person name="Shi Z."/>
            <person name="Wen M."/>
            <person name="Jian M."/>
            <person name="Yang H."/>
            <person name="Zhang G."/>
            <person name="Yang Z."/>
            <person name="Chen R."/>
            <person name="Liu S."/>
            <person name="Li J."/>
            <person name="Ma L."/>
            <person name="Liu H."/>
            <person name="Zhou Y."/>
            <person name="Zhao J."/>
            <person name="Fang X."/>
            <person name="Li G."/>
            <person name="Fang L."/>
            <person name="Li Y."/>
            <person name="Liu D."/>
            <person name="Zheng H."/>
            <person name="Zhang Y."/>
            <person name="Qin N."/>
            <person name="Li Z."/>
            <person name="Yang G."/>
            <person name="Yang S."/>
            <person name="Bolund L."/>
            <person name="Kristiansen K."/>
            <person name="Zheng H."/>
            <person name="Li S."/>
            <person name="Zhang X."/>
            <person name="Yang H."/>
            <person name="Wang J."/>
            <person name="Sun R."/>
            <person name="Zhang B."/>
            <person name="Jiang S."/>
            <person name="Wang J."/>
            <person name="Du Y."/>
            <person name="Li S."/>
        </authorList>
    </citation>
    <scope>NUCLEOTIDE SEQUENCE [LARGE SCALE GENOMIC DNA]</scope>
    <source>
        <strain evidence="17">cv. 9930</strain>
    </source>
</reference>
<sequence>MARNTIISILLLLLLLTVVSHCSNNESRVECSRTCVAINCNTVGIRYGKFCGVGWTGCAGEKPCDDLDACCKVHDECVERKGLTNVKCHEKFKSCIKKVQKSGKVGFSNDCPYSTAVPTMVQGMNLAIMFSKFGNSKLEL</sequence>
<feature type="binding site" evidence="13">
    <location>
        <position position="52"/>
    </location>
    <ligand>
        <name>Ca(2+)</name>
        <dbReference type="ChEBI" id="CHEBI:29108"/>
    </ligand>
</feature>
<comment type="subcellular location">
    <subcellularLocation>
        <location evidence="2">Secreted</location>
    </subcellularLocation>
</comment>
<dbReference type="GO" id="GO:0050482">
    <property type="term" value="P:arachidonate secretion"/>
    <property type="evidence" value="ECO:0007669"/>
    <property type="project" value="InterPro"/>
</dbReference>
<dbReference type="OrthoDB" id="566013at2759"/>
<comment type="catalytic activity">
    <reaction evidence="1">
        <text>a 1,2-diacyl-sn-glycero-3-phosphocholine + H2O = a 1-acyl-sn-glycero-3-phosphocholine + a fatty acid + H(+)</text>
        <dbReference type="Rhea" id="RHEA:15801"/>
        <dbReference type="ChEBI" id="CHEBI:15377"/>
        <dbReference type="ChEBI" id="CHEBI:15378"/>
        <dbReference type="ChEBI" id="CHEBI:28868"/>
        <dbReference type="ChEBI" id="CHEBI:57643"/>
        <dbReference type="ChEBI" id="CHEBI:58168"/>
        <dbReference type="EC" id="3.1.1.4"/>
    </reaction>
</comment>
<dbReference type="eggNOG" id="ENOG502RZIE">
    <property type="taxonomic scope" value="Eukaryota"/>
</dbReference>
<dbReference type="Gene3D" id="1.20.90.10">
    <property type="entry name" value="Phospholipase A2 domain"/>
    <property type="match status" value="1"/>
</dbReference>
<dbReference type="EMBL" id="CM002923">
    <property type="protein sequence ID" value="KGN60548.1"/>
    <property type="molecule type" value="Genomic_DNA"/>
</dbReference>
<evidence type="ECO:0000256" key="12">
    <source>
        <dbReference type="ARBA" id="ARBA00023157"/>
    </source>
</evidence>
<evidence type="ECO:0000313" key="17">
    <source>
        <dbReference type="Proteomes" id="UP000029981"/>
    </source>
</evidence>
<dbReference type="STRING" id="3659.A0A0A0LFR9"/>
<dbReference type="GO" id="GO:0016042">
    <property type="term" value="P:lipid catabolic process"/>
    <property type="evidence" value="ECO:0007669"/>
    <property type="project" value="UniProtKB-KW"/>
</dbReference>
<evidence type="ECO:0000256" key="14">
    <source>
        <dbReference type="PIRSR" id="PIRSR601211-3"/>
    </source>
</evidence>
<evidence type="ECO:0000256" key="8">
    <source>
        <dbReference type="ARBA" id="ARBA00022801"/>
    </source>
</evidence>
<dbReference type="Proteomes" id="UP000029981">
    <property type="component" value="Chromosome 2"/>
</dbReference>
<dbReference type="PANTHER" id="PTHR11716">
    <property type="entry name" value="PHOSPHOLIPASE A2 FAMILY MEMBER"/>
    <property type="match status" value="1"/>
</dbReference>
<feature type="binding site" evidence="13">
    <location>
        <position position="50"/>
    </location>
    <ligand>
        <name>Ca(2+)</name>
        <dbReference type="ChEBI" id="CHEBI:29108"/>
    </ligand>
</feature>
<evidence type="ECO:0000256" key="6">
    <source>
        <dbReference type="ARBA" id="ARBA00022723"/>
    </source>
</evidence>
<reference evidence="16 17" key="3">
    <citation type="journal article" date="2010" name="BMC Genomics">
        <title>Transcriptome sequencing and comparative analysis of cucumber flowers with different sex types.</title>
        <authorList>
            <person name="Guo S."/>
            <person name="Zheng Y."/>
            <person name="Joung J.G."/>
            <person name="Liu S."/>
            <person name="Zhang Z."/>
            <person name="Crasta O.R."/>
            <person name="Sobral B.W."/>
            <person name="Xu Y."/>
            <person name="Huang S."/>
            <person name="Fei Z."/>
        </authorList>
    </citation>
    <scope>NUCLEOTIDE SEQUENCE [LARGE SCALE GENOMIC DNA]</scope>
    <source>
        <strain evidence="17">cv. 9930</strain>
    </source>
</reference>
<dbReference type="InterPro" id="IPR036444">
    <property type="entry name" value="PLipase_A2_dom_sf"/>
</dbReference>
<evidence type="ECO:0000256" key="3">
    <source>
        <dbReference type="ARBA" id="ARBA00007056"/>
    </source>
</evidence>
<dbReference type="GO" id="GO:0009555">
    <property type="term" value="P:pollen development"/>
    <property type="evidence" value="ECO:0000318"/>
    <property type="project" value="GO_Central"/>
</dbReference>
<evidence type="ECO:0000256" key="11">
    <source>
        <dbReference type="ARBA" id="ARBA00023098"/>
    </source>
</evidence>
<keyword evidence="5" id="KW-0964">Secreted</keyword>
<dbReference type="EC" id="3.1.1.4" evidence="4"/>
<keyword evidence="12 14" id="KW-1015">Disulfide bond</keyword>
<evidence type="ECO:0000256" key="13">
    <source>
        <dbReference type="PIRSR" id="PIRSR601211-2"/>
    </source>
</evidence>
<dbReference type="AlphaFoldDB" id="A0A0A0LFR9"/>
<dbReference type="GO" id="GO:0008289">
    <property type="term" value="F:lipid binding"/>
    <property type="evidence" value="ECO:0000318"/>
    <property type="project" value="GO_Central"/>
</dbReference>
<dbReference type="KEGG" id="csv:101203237"/>
<organism evidence="16 17">
    <name type="scientific">Cucumis sativus</name>
    <name type="common">Cucumber</name>
    <dbReference type="NCBI Taxonomy" id="3659"/>
    <lineage>
        <taxon>Eukaryota</taxon>
        <taxon>Viridiplantae</taxon>
        <taxon>Streptophyta</taxon>
        <taxon>Embryophyta</taxon>
        <taxon>Tracheophyta</taxon>
        <taxon>Spermatophyta</taxon>
        <taxon>Magnoliopsida</taxon>
        <taxon>eudicotyledons</taxon>
        <taxon>Gunneridae</taxon>
        <taxon>Pentapetalae</taxon>
        <taxon>rosids</taxon>
        <taxon>fabids</taxon>
        <taxon>Cucurbitales</taxon>
        <taxon>Cucurbitaceae</taxon>
        <taxon>Benincaseae</taxon>
        <taxon>Cucumis</taxon>
    </lineage>
</organism>
<gene>
    <name evidence="16" type="ORF">Csa_2G000560</name>
</gene>
<evidence type="ECO:0000313" key="16">
    <source>
        <dbReference type="EMBL" id="KGN60548.1"/>
    </source>
</evidence>
<reference evidence="16 17" key="4">
    <citation type="journal article" date="2011" name="BMC Genomics">
        <title>RNA-Seq improves annotation of protein-coding genes in the cucumber genome.</title>
        <authorList>
            <person name="Li Z."/>
            <person name="Zhang Z."/>
            <person name="Yan P."/>
            <person name="Huang S."/>
            <person name="Fei Z."/>
            <person name="Lin K."/>
        </authorList>
    </citation>
    <scope>NUCLEOTIDE SEQUENCE [LARGE SCALE GENOMIC DNA]</scope>
    <source>
        <strain evidence="17">cv. 9930</strain>
    </source>
</reference>
<keyword evidence="7 15" id="KW-0732">Signal</keyword>
<keyword evidence="8" id="KW-0378">Hydrolase</keyword>
<evidence type="ECO:0000256" key="4">
    <source>
        <dbReference type="ARBA" id="ARBA00013278"/>
    </source>
</evidence>
<dbReference type="GO" id="GO:0009860">
    <property type="term" value="P:pollen tube growth"/>
    <property type="evidence" value="ECO:0000318"/>
    <property type="project" value="GO_Central"/>
</dbReference>
<dbReference type="FunFam" id="1.20.90.10:FF:000005">
    <property type="entry name" value="Secretory phospholipase A2"/>
    <property type="match status" value="1"/>
</dbReference>
<dbReference type="GO" id="GO:0004623">
    <property type="term" value="F:phospholipase A2 activity"/>
    <property type="evidence" value="ECO:0000318"/>
    <property type="project" value="GO_Central"/>
</dbReference>
<evidence type="ECO:0000256" key="15">
    <source>
        <dbReference type="SAM" id="SignalP"/>
    </source>
</evidence>
<protein>
    <recommendedName>
        <fullName evidence="4">phospholipase A2</fullName>
        <ecNumber evidence="4">3.1.1.4</ecNumber>
    </recommendedName>
</protein>
<evidence type="ECO:0000256" key="7">
    <source>
        <dbReference type="ARBA" id="ARBA00022729"/>
    </source>
</evidence>
<dbReference type="GO" id="GO:0012505">
    <property type="term" value="C:endomembrane system"/>
    <property type="evidence" value="ECO:0007669"/>
    <property type="project" value="UniProtKB-ARBA"/>
</dbReference>
<reference evidence="16 17" key="2">
    <citation type="journal article" date="2009" name="PLoS ONE">
        <title>An integrated genetic and cytogenetic map of the cucumber genome.</title>
        <authorList>
            <person name="Ren Y."/>
            <person name="Zhang Z."/>
            <person name="Liu J."/>
            <person name="Staub J.E."/>
            <person name="Han Y."/>
            <person name="Cheng Z."/>
            <person name="Li X."/>
            <person name="Lu J."/>
            <person name="Miao H."/>
            <person name="Kang H."/>
            <person name="Xie B."/>
            <person name="Gu X."/>
            <person name="Wang X."/>
            <person name="Du Y."/>
            <person name="Jin W."/>
            <person name="Huang S."/>
        </authorList>
    </citation>
    <scope>NUCLEOTIDE SEQUENCE [LARGE SCALE GENOMIC DNA]</scope>
    <source>
        <strain evidence="17">cv. 9930</strain>
    </source>
</reference>
<dbReference type="PROSITE" id="PS00118">
    <property type="entry name" value="PA2_HIS"/>
    <property type="match status" value="1"/>
</dbReference>
<keyword evidence="17" id="KW-1185">Reference proteome</keyword>
<dbReference type="Gramene" id="KGN60548">
    <property type="protein sequence ID" value="KGN60548"/>
    <property type="gene ID" value="Csa_2G000560"/>
</dbReference>
<name>A0A0A0LFR9_CUCSA</name>
<evidence type="ECO:0000256" key="9">
    <source>
        <dbReference type="ARBA" id="ARBA00022837"/>
    </source>
</evidence>
<comment type="similarity">
    <text evidence="3">Belongs to the phospholipase A2 family.</text>
</comment>
<dbReference type="GO" id="GO:0006644">
    <property type="term" value="P:phospholipid metabolic process"/>
    <property type="evidence" value="ECO:0007669"/>
    <property type="project" value="InterPro"/>
</dbReference>
<keyword evidence="10" id="KW-0442">Lipid degradation</keyword>
<keyword evidence="9 13" id="KW-0106">Calcium</keyword>
<dbReference type="InterPro" id="IPR033113">
    <property type="entry name" value="PLA2_histidine"/>
</dbReference>
<dbReference type="PANTHER" id="PTHR11716:SF99">
    <property type="entry name" value="PHOSPHOLIPASE A2-DELTA-RELATED"/>
    <property type="match status" value="1"/>
</dbReference>
<evidence type="ECO:0000256" key="2">
    <source>
        <dbReference type="ARBA" id="ARBA00004613"/>
    </source>
</evidence>
<feature type="chain" id="PRO_5001972915" description="phospholipase A2" evidence="15">
    <location>
        <begin position="23"/>
        <end position="140"/>
    </location>
</feature>
<keyword evidence="6 13" id="KW-0479">Metal-binding</keyword>
<dbReference type="InterPro" id="IPR001211">
    <property type="entry name" value="PLA2"/>
</dbReference>
<dbReference type="GO" id="GO:0005509">
    <property type="term" value="F:calcium ion binding"/>
    <property type="evidence" value="ECO:0000318"/>
    <property type="project" value="GO_Central"/>
</dbReference>
<feature type="binding site" evidence="13">
    <location>
        <position position="54"/>
    </location>
    <ligand>
        <name>Ca(2+)</name>
        <dbReference type="ChEBI" id="CHEBI:29108"/>
    </ligand>
</feature>
<evidence type="ECO:0000256" key="1">
    <source>
        <dbReference type="ARBA" id="ARBA00001604"/>
    </source>
</evidence>
<dbReference type="SUPFAM" id="SSF48619">
    <property type="entry name" value="Phospholipase A2, PLA2"/>
    <property type="match status" value="1"/>
</dbReference>
<feature type="binding site" evidence="13">
    <location>
        <position position="75"/>
    </location>
    <ligand>
        <name>Ca(2+)</name>
        <dbReference type="ChEBI" id="CHEBI:29108"/>
    </ligand>
</feature>
<keyword evidence="11" id="KW-0443">Lipid metabolism</keyword>
<evidence type="ECO:0000256" key="10">
    <source>
        <dbReference type="ARBA" id="ARBA00022963"/>
    </source>
</evidence>
<feature type="disulfide bond" evidence="14">
    <location>
        <begin position="51"/>
        <end position="71"/>
    </location>
</feature>
<feature type="signal peptide" evidence="15">
    <location>
        <begin position="1"/>
        <end position="22"/>
    </location>
</feature>
<accession>A0A0A0LFR9</accession>
<dbReference type="GO" id="GO:0009846">
    <property type="term" value="P:pollen germination"/>
    <property type="evidence" value="ECO:0000318"/>
    <property type="project" value="GO_Central"/>
</dbReference>
<dbReference type="OMA" id="CVAQNCN"/>
<dbReference type="GO" id="GO:0005576">
    <property type="term" value="C:extracellular region"/>
    <property type="evidence" value="ECO:0007669"/>
    <property type="project" value="UniProtKB-SubCell"/>
</dbReference>
<comment type="cofactor">
    <cofactor evidence="13">
        <name>Ca(2+)</name>
        <dbReference type="ChEBI" id="CHEBI:29108"/>
    </cofactor>
    <text evidence="13">Binds 1 Ca(2+) ion per subunit.</text>
</comment>
<evidence type="ECO:0000256" key="5">
    <source>
        <dbReference type="ARBA" id="ARBA00022525"/>
    </source>
</evidence>